<evidence type="ECO:0000313" key="4">
    <source>
        <dbReference type="EMBL" id="OFE11813.1"/>
    </source>
</evidence>
<dbReference type="SMART" id="SM00044">
    <property type="entry name" value="CYCc"/>
    <property type="match status" value="1"/>
</dbReference>
<organism evidence="4 5">
    <name type="scientific">Pseudohongiella acticola</name>
    <dbReference type="NCBI Taxonomy" id="1524254"/>
    <lineage>
        <taxon>Bacteria</taxon>
        <taxon>Pseudomonadati</taxon>
        <taxon>Pseudomonadota</taxon>
        <taxon>Gammaproteobacteria</taxon>
        <taxon>Pseudomonadales</taxon>
        <taxon>Pseudohongiellaceae</taxon>
        <taxon>Pseudohongiella</taxon>
    </lineage>
</organism>
<dbReference type="PROSITE" id="PS50125">
    <property type="entry name" value="GUANYLATE_CYCLASE_2"/>
    <property type="match status" value="1"/>
</dbReference>
<dbReference type="PANTHER" id="PTHR43081:SF1">
    <property type="entry name" value="ADENYLATE CYCLASE, TERMINAL-DIFFERENTIATION SPECIFIC"/>
    <property type="match status" value="1"/>
</dbReference>
<feature type="domain" description="Guanylate cyclase" evidence="2">
    <location>
        <begin position="401"/>
        <end position="538"/>
    </location>
</feature>
<dbReference type="InterPro" id="IPR003660">
    <property type="entry name" value="HAMP_dom"/>
</dbReference>
<dbReference type="AlphaFoldDB" id="A0A1E8CHA2"/>
<dbReference type="RefSeq" id="WP_070115439.1">
    <property type="nucleotide sequence ID" value="NZ_CAXATG010000002.1"/>
</dbReference>
<dbReference type="Pfam" id="PF00211">
    <property type="entry name" value="Guanylate_cyc"/>
    <property type="match status" value="1"/>
</dbReference>
<dbReference type="PROSITE" id="PS50885">
    <property type="entry name" value="HAMP"/>
    <property type="match status" value="1"/>
</dbReference>
<feature type="domain" description="HAMP" evidence="3">
    <location>
        <begin position="314"/>
        <end position="369"/>
    </location>
</feature>
<dbReference type="Gene3D" id="6.10.340.10">
    <property type="match status" value="1"/>
</dbReference>
<accession>A0A1E8CHA2</accession>
<dbReference type="SMART" id="SM00304">
    <property type="entry name" value="HAMP"/>
    <property type="match status" value="1"/>
</dbReference>
<dbReference type="InterPro" id="IPR029787">
    <property type="entry name" value="Nucleotide_cyclase"/>
</dbReference>
<keyword evidence="1" id="KW-0812">Transmembrane</keyword>
<evidence type="ECO:0000256" key="1">
    <source>
        <dbReference type="SAM" id="Phobius"/>
    </source>
</evidence>
<keyword evidence="1" id="KW-1133">Transmembrane helix</keyword>
<dbReference type="CDD" id="cd06225">
    <property type="entry name" value="HAMP"/>
    <property type="match status" value="1"/>
</dbReference>
<proteinExistence type="predicted"/>
<name>A0A1E8CHA2_9GAMM</name>
<dbReference type="GO" id="GO:0035556">
    <property type="term" value="P:intracellular signal transduction"/>
    <property type="evidence" value="ECO:0007669"/>
    <property type="project" value="InterPro"/>
</dbReference>
<dbReference type="SUPFAM" id="SSF55073">
    <property type="entry name" value="Nucleotide cyclase"/>
    <property type="match status" value="1"/>
</dbReference>
<gene>
    <name evidence="4" type="ORF">PHACT_00490</name>
</gene>
<reference evidence="5" key="1">
    <citation type="submission" date="2016-07" db="EMBL/GenBank/DDBJ databases">
        <authorList>
            <person name="Florea S."/>
            <person name="Webb J.S."/>
            <person name="Jaromczyk J."/>
            <person name="Schardl C.L."/>
        </authorList>
    </citation>
    <scope>NUCLEOTIDE SEQUENCE [LARGE SCALE GENOMIC DNA]</scope>
    <source>
        <strain evidence="5">KCTC 42131</strain>
    </source>
</reference>
<dbReference type="GO" id="GO:0016020">
    <property type="term" value="C:membrane"/>
    <property type="evidence" value="ECO:0007669"/>
    <property type="project" value="InterPro"/>
</dbReference>
<dbReference type="GO" id="GO:0004016">
    <property type="term" value="F:adenylate cyclase activity"/>
    <property type="evidence" value="ECO:0007669"/>
    <property type="project" value="UniProtKB-ARBA"/>
</dbReference>
<dbReference type="GO" id="GO:0006171">
    <property type="term" value="P:cAMP biosynthetic process"/>
    <property type="evidence" value="ECO:0007669"/>
    <property type="project" value="TreeGrafter"/>
</dbReference>
<evidence type="ECO:0000259" key="2">
    <source>
        <dbReference type="PROSITE" id="PS50125"/>
    </source>
</evidence>
<keyword evidence="1" id="KW-0472">Membrane</keyword>
<evidence type="ECO:0008006" key="6">
    <source>
        <dbReference type="Google" id="ProtNLM"/>
    </source>
</evidence>
<dbReference type="Pfam" id="PF00672">
    <property type="entry name" value="HAMP"/>
    <property type="match status" value="1"/>
</dbReference>
<dbReference type="Proteomes" id="UP000175669">
    <property type="component" value="Unassembled WGS sequence"/>
</dbReference>
<dbReference type="InterPro" id="IPR050697">
    <property type="entry name" value="Adenylyl/Guanylyl_Cyclase_3/4"/>
</dbReference>
<dbReference type="PANTHER" id="PTHR43081">
    <property type="entry name" value="ADENYLATE CYCLASE, TERMINAL-DIFFERENTIATION SPECIFIC-RELATED"/>
    <property type="match status" value="1"/>
</dbReference>
<dbReference type="EMBL" id="MASR01000001">
    <property type="protein sequence ID" value="OFE11813.1"/>
    <property type="molecule type" value="Genomic_DNA"/>
</dbReference>
<dbReference type="InterPro" id="IPR001054">
    <property type="entry name" value="A/G_cyclase"/>
</dbReference>
<feature type="transmembrane region" description="Helical" evidence="1">
    <location>
        <begin position="294"/>
        <end position="316"/>
    </location>
</feature>
<comment type="caution">
    <text evidence="4">The sequence shown here is derived from an EMBL/GenBank/DDBJ whole genome shotgun (WGS) entry which is preliminary data.</text>
</comment>
<dbReference type="Gene3D" id="3.30.70.1230">
    <property type="entry name" value="Nucleotide cyclase"/>
    <property type="match status" value="1"/>
</dbReference>
<evidence type="ECO:0000313" key="5">
    <source>
        <dbReference type="Proteomes" id="UP000175669"/>
    </source>
</evidence>
<dbReference type="OrthoDB" id="9806704at2"/>
<keyword evidence="5" id="KW-1185">Reference proteome</keyword>
<sequence>MTAKSSKFKSSSIRARLIVFLLLMLVPVLGAIYWFVDSENTRYTDETINSYLNIGADVFDFSREEHKDTLLTISNALTRDWGFRNAFGAADAQTITDATQTLLMRSFGAADSMIITDMSGKIIVDSTDPGLESLPPSWIDMINTAAGTGDGVADDILMLNDVPYQMTVIPLFLPTPVAWIIAGFALDDSFARDIKSSTASEVSIVRYMHQGVGQPTQKQVIASTLPAADHALLAYRLDASIYSETQRIAMSDADYGTLVRSLTGRTNEGEEIVAVIQRSYRENQANLAALRDRLFDFSLVVIVLSLLAVVILARGFTRPVLQLASRVQRIERGDYSAAKPHERVAGRDEVAGLAESIDNMATGLAEKEKVRDLLGKVVSREIADELLNNRIELGGEEKVVSVLFADIRGFTALSEQQSPSQTLAMLNACLELICSAIEAHGGVVDKFTGDAVMALFGAPVGHPDDALRASRALLAVQQAMIEVNREFMTIADNKGPKLQLRLGAGLHTGLVVAGNMGSRNRMNYTVIGDAVNLASRLEGLTRYYDVDNVISEASREALGEQAQAFAWRELDLVRVKGKQAPVRIYELVGLRSELDAQTEAELAQFAQALSYYRDQQWDAALDILRALSNANGLTLYQLYSDRIVELRNADCTEWDGVYAFSTK</sequence>
<dbReference type="SUPFAM" id="SSF158472">
    <property type="entry name" value="HAMP domain-like"/>
    <property type="match status" value="1"/>
</dbReference>
<protein>
    <recommendedName>
        <fullName evidence="6">Guanylate cyclase domain-containing protein</fullName>
    </recommendedName>
</protein>
<dbReference type="STRING" id="1524254.PHACT_00490"/>
<dbReference type="CDD" id="cd07302">
    <property type="entry name" value="CHD"/>
    <property type="match status" value="1"/>
</dbReference>
<evidence type="ECO:0000259" key="3">
    <source>
        <dbReference type="PROSITE" id="PS50885"/>
    </source>
</evidence>